<name>A0A0F4XMD6_9PSED</name>
<dbReference type="Pfam" id="PF24731">
    <property type="entry name" value="DUF7683"/>
    <property type="match status" value="1"/>
</dbReference>
<accession>A0A0F4XMD6</accession>
<evidence type="ECO:0000313" key="3">
    <source>
        <dbReference type="Proteomes" id="UP000033662"/>
    </source>
</evidence>
<dbReference type="PATRIC" id="fig|132476.4.peg.1102"/>
<evidence type="ECO:0000313" key="2">
    <source>
        <dbReference type="EMBL" id="KKA07097.1"/>
    </source>
</evidence>
<protein>
    <recommendedName>
        <fullName evidence="1">DUF7683 domain-containing protein</fullName>
    </recommendedName>
</protein>
<gene>
    <name evidence="2" type="ORF">VP02_14985</name>
</gene>
<dbReference type="OrthoDB" id="6903768at2"/>
<dbReference type="AlphaFoldDB" id="A0A0F4XMD6"/>
<evidence type="ECO:0000259" key="1">
    <source>
        <dbReference type="Pfam" id="PF24731"/>
    </source>
</evidence>
<dbReference type="InterPro" id="IPR056100">
    <property type="entry name" value="DUF7683"/>
</dbReference>
<feature type="domain" description="DUF7683" evidence="1">
    <location>
        <begin position="4"/>
        <end position="72"/>
    </location>
</feature>
<reference evidence="2 3" key="1">
    <citation type="submission" date="2015-03" db="EMBL/GenBank/DDBJ databases">
        <title>Pseudomonas fluorescens 1855-344 Genome sequencing and assembly.</title>
        <authorList>
            <person name="Eng W.W.H."/>
            <person name="Gan H.M."/>
            <person name="Savka M.A."/>
        </authorList>
    </citation>
    <scope>NUCLEOTIDE SEQUENCE [LARGE SCALE GENOMIC DNA]</scope>
    <source>
        <strain evidence="2 3">1855-344</strain>
    </source>
</reference>
<sequence length="76" mass="8930">MKPTVEIFDMTTEELIETVEVPNIYMDQLTALMGWTKPEDFCFVYDLLPQQIKAIEEWTHTTIHGDNRIIQIVCLE</sequence>
<dbReference type="Proteomes" id="UP000033662">
    <property type="component" value="Unassembled WGS sequence"/>
</dbReference>
<organism evidence="2 3">
    <name type="scientific">Pseudomonas kilonensis</name>
    <dbReference type="NCBI Taxonomy" id="132476"/>
    <lineage>
        <taxon>Bacteria</taxon>
        <taxon>Pseudomonadati</taxon>
        <taxon>Pseudomonadota</taxon>
        <taxon>Gammaproteobacteria</taxon>
        <taxon>Pseudomonadales</taxon>
        <taxon>Pseudomonadaceae</taxon>
        <taxon>Pseudomonas</taxon>
    </lineage>
</organism>
<comment type="caution">
    <text evidence="2">The sequence shown here is derived from an EMBL/GenBank/DDBJ whole genome shotgun (WGS) entry which is preliminary data.</text>
</comment>
<proteinExistence type="predicted"/>
<dbReference type="EMBL" id="JZXC01000013">
    <property type="protein sequence ID" value="KKA07097.1"/>
    <property type="molecule type" value="Genomic_DNA"/>
</dbReference>